<evidence type="ECO:0000256" key="1">
    <source>
        <dbReference type="ARBA" id="ARBA00022679"/>
    </source>
</evidence>
<dbReference type="InterPro" id="IPR050832">
    <property type="entry name" value="Bact_Acetyltransf"/>
</dbReference>
<dbReference type="InterPro" id="IPR000182">
    <property type="entry name" value="GNAT_dom"/>
</dbReference>
<keyword evidence="2" id="KW-0012">Acyltransferase</keyword>
<dbReference type="PROSITE" id="PS51186">
    <property type="entry name" value="GNAT"/>
    <property type="match status" value="1"/>
</dbReference>
<evidence type="ECO:0000313" key="5">
    <source>
        <dbReference type="Proteomes" id="UP000601223"/>
    </source>
</evidence>
<accession>A0A8J3JZH8</accession>
<keyword evidence="1" id="KW-0808">Transferase</keyword>
<dbReference type="Gene3D" id="3.40.630.30">
    <property type="match status" value="1"/>
</dbReference>
<evidence type="ECO:0000256" key="2">
    <source>
        <dbReference type="ARBA" id="ARBA00023315"/>
    </source>
</evidence>
<feature type="domain" description="N-acetyltransferase" evidence="3">
    <location>
        <begin position="18"/>
        <end position="156"/>
    </location>
</feature>
<name>A0A8J3JZH8_9ACTN</name>
<dbReference type="EMBL" id="BONF01000053">
    <property type="protein sequence ID" value="GIF85854.1"/>
    <property type="molecule type" value="Genomic_DNA"/>
</dbReference>
<organism evidence="4 5">
    <name type="scientific">Catellatospora bangladeshensis</name>
    <dbReference type="NCBI Taxonomy" id="310355"/>
    <lineage>
        <taxon>Bacteria</taxon>
        <taxon>Bacillati</taxon>
        <taxon>Actinomycetota</taxon>
        <taxon>Actinomycetes</taxon>
        <taxon>Micromonosporales</taxon>
        <taxon>Micromonosporaceae</taxon>
        <taxon>Catellatospora</taxon>
    </lineage>
</organism>
<dbReference type="CDD" id="cd04301">
    <property type="entry name" value="NAT_SF"/>
    <property type="match status" value="1"/>
</dbReference>
<dbReference type="Proteomes" id="UP000601223">
    <property type="component" value="Unassembled WGS sequence"/>
</dbReference>
<sequence length="289" mass="31247">MANAAVRSSALFGGHGRAIVSAMSERLIDIVAVPDHPGTARWQAVTPPGLVAGTAGLRPIIPFEHGLLLPGPVAQPGAAELSLYVEPPWRRRGIGSRLLEAAVAHAARQRLVAEVAAGSAGEEFCVRHGFRHTGSGSHELLTYCDVHHAWLGELIDVEHPGYRLSHWTGDLSGATRVEELLRRPSSPGNAVLSAAQADGDLVAYALAAVGAAPRRRARQYGPAVLTAHRGRRLGLWVNAALIQRLREIHPHIDEIETRTVEDDPGLLALRQHLGFRQLRRTRLYELALP</sequence>
<dbReference type="InterPro" id="IPR016181">
    <property type="entry name" value="Acyl_CoA_acyltransferase"/>
</dbReference>
<dbReference type="SUPFAM" id="SSF55729">
    <property type="entry name" value="Acyl-CoA N-acyltransferases (Nat)"/>
    <property type="match status" value="2"/>
</dbReference>
<dbReference type="Pfam" id="PF13508">
    <property type="entry name" value="Acetyltransf_7"/>
    <property type="match status" value="1"/>
</dbReference>
<protein>
    <recommendedName>
        <fullName evidence="3">N-acetyltransferase domain-containing protein</fullName>
    </recommendedName>
</protein>
<evidence type="ECO:0000259" key="3">
    <source>
        <dbReference type="PROSITE" id="PS51186"/>
    </source>
</evidence>
<comment type="caution">
    <text evidence="4">The sequence shown here is derived from an EMBL/GenBank/DDBJ whole genome shotgun (WGS) entry which is preliminary data.</text>
</comment>
<dbReference type="PANTHER" id="PTHR43877:SF1">
    <property type="entry name" value="ACETYLTRANSFERASE"/>
    <property type="match status" value="1"/>
</dbReference>
<dbReference type="GO" id="GO:0016747">
    <property type="term" value="F:acyltransferase activity, transferring groups other than amino-acyl groups"/>
    <property type="evidence" value="ECO:0007669"/>
    <property type="project" value="InterPro"/>
</dbReference>
<dbReference type="AlphaFoldDB" id="A0A8J3JZH8"/>
<gene>
    <name evidence="4" type="ORF">Cba03nite_72030</name>
</gene>
<proteinExistence type="predicted"/>
<reference evidence="4 5" key="1">
    <citation type="submission" date="2021-01" db="EMBL/GenBank/DDBJ databases">
        <title>Whole genome shotgun sequence of Catellatospora bangladeshensis NBRC 107357.</title>
        <authorList>
            <person name="Komaki H."/>
            <person name="Tamura T."/>
        </authorList>
    </citation>
    <scope>NUCLEOTIDE SEQUENCE [LARGE SCALE GENOMIC DNA]</scope>
    <source>
        <strain evidence="4 5">NBRC 107357</strain>
    </source>
</reference>
<dbReference type="PANTHER" id="PTHR43877">
    <property type="entry name" value="AMINOALKYLPHOSPHONATE N-ACETYLTRANSFERASE-RELATED-RELATED"/>
    <property type="match status" value="1"/>
</dbReference>
<keyword evidence="5" id="KW-1185">Reference proteome</keyword>
<evidence type="ECO:0000313" key="4">
    <source>
        <dbReference type="EMBL" id="GIF85854.1"/>
    </source>
</evidence>